<evidence type="ECO:0000313" key="2">
    <source>
        <dbReference type="Proteomes" id="UP000789366"/>
    </source>
</evidence>
<sequence>MGWTFNFTIFAPTSGPTEMIGISDLTTEKNFCEGLNLSEDLKGTLMSIIPLLGILGERHGKLLAERVDDDDDKKLWLYNFIMLKTQIT</sequence>
<comment type="caution">
    <text evidence="1">The sequence shown here is derived from an EMBL/GenBank/DDBJ whole genome shotgun (WGS) entry which is preliminary data.</text>
</comment>
<evidence type="ECO:0000313" key="1">
    <source>
        <dbReference type="EMBL" id="CAG8477833.1"/>
    </source>
</evidence>
<protein>
    <submittedName>
        <fullName evidence="1">16240_t:CDS:1</fullName>
    </submittedName>
</protein>
<proteinExistence type="predicted"/>
<gene>
    <name evidence="1" type="ORF">SPELUC_LOCUS1991</name>
</gene>
<accession>A0ACA9KL87</accession>
<name>A0ACA9KL87_9GLOM</name>
<keyword evidence="2" id="KW-1185">Reference proteome</keyword>
<dbReference type="EMBL" id="CAJVPW010001205">
    <property type="protein sequence ID" value="CAG8477833.1"/>
    <property type="molecule type" value="Genomic_DNA"/>
</dbReference>
<reference evidence="1" key="1">
    <citation type="submission" date="2021-06" db="EMBL/GenBank/DDBJ databases">
        <authorList>
            <person name="Kallberg Y."/>
            <person name="Tangrot J."/>
            <person name="Rosling A."/>
        </authorList>
    </citation>
    <scope>NUCLEOTIDE SEQUENCE</scope>
    <source>
        <strain evidence="1">28 12/20/2015</strain>
    </source>
</reference>
<organism evidence="1 2">
    <name type="scientific">Cetraspora pellucida</name>
    <dbReference type="NCBI Taxonomy" id="1433469"/>
    <lineage>
        <taxon>Eukaryota</taxon>
        <taxon>Fungi</taxon>
        <taxon>Fungi incertae sedis</taxon>
        <taxon>Mucoromycota</taxon>
        <taxon>Glomeromycotina</taxon>
        <taxon>Glomeromycetes</taxon>
        <taxon>Diversisporales</taxon>
        <taxon>Gigasporaceae</taxon>
        <taxon>Cetraspora</taxon>
    </lineage>
</organism>
<dbReference type="Proteomes" id="UP000789366">
    <property type="component" value="Unassembled WGS sequence"/>
</dbReference>